<evidence type="ECO:0000313" key="2">
    <source>
        <dbReference type="EMBL" id="CAG7720156.1"/>
    </source>
</evidence>
<keyword evidence="3" id="KW-1185">Reference proteome</keyword>
<comment type="caution">
    <text evidence="2">The sequence shown here is derived from an EMBL/GenBank/DDBJ whole genome shotgun (WGS) entry which is preliminary data.</text>
</comment>
<proteinExistence type="predicted"/>
<feature type="compositionally biased region" description="Polar residues" evidence="1">
    <location>
        <begin position="302"/>
        <end position="320"/>
    </location>
</feature>
<protein>
    <submittedName>
        <fullName evidence="2">Uncharacterized protein</fullName>
    </submittedName>
</protein>
<accession>A0A8J2JHB2</accession>
<dbReference type="EMBL" id="CAJVCH010067823">
    <property type="protein sequence ID" value="CAG7720156.1"/>
    <property type="molecule type" value="Genomic_DNA"/>
</dbReference>
<dbReference type="Proteomes" id="UP000708208">
    <property type="component" value="Unassembled WGS sequence"/>
</dbReference>
<feature type="non-terminal residue" evidence="2">
    <location>
        <position position="1"/>
    </location>
</feature>
<feature type="compositionally biased region" description="Polar residues" evidence="1">
    <location>
        <begin position="231"/>
        <end position="271"/>
    </location>
</feature>
<organism evidence="2 3">
    <name type="scientific">Allacma fusca</name>
    <dbReference type="NCBI Taxonomy" id="39272"/>
    <lineage>
        <taxon>Eukaryota</taxon>
        <taxon>Metazoa</taxon>
        <taxon>Ecdysozoa</taxon>
        <taxon>Arthropoda</taxon>
        <taxon>Hexapoda</taxon>
        <taxon>Collembola</taxon>
        <taxon>Symphypleona</taxon>
        <taxon>Sminthuridae</taxon>
        <taxon>Allacma</taxon>
    </lineage>
</organism>
<dbReference type="AlphaFoldDB" id="A0A8J2JHB2"/>
<name>A0A8J2JHB2_9HEXA</name>
<evidence type="ECO:0000313" key="3">
    <source>
        <dbReference type="Proteomes" id="UP000708208"/>
    </source>
</evidence>
<sequence length="384" mass="42907">MHLKTDHGLFAILGDFVRTLNSGADGIPLGPSKQQFRLKFMYATADSPANAFLYGFKEAVGPALKFCRTCEISRQNISQGFNDQNYTTRTLDIHLRVVAVEMHSVKYQVSHVPYRFSHLLVQTYDEVVETLSVGSHTLNQNSVLEISNATDDIPEFCKLYGVLRKGDELYAMVDIYLEAVFVPEVCAYQVSGSEPAIITLPEEEEILIDFTERQTWQDLTLHDKPPVDISMESTETTQINSKGLQNDNSETPQNLLSENGCTPPKDQSNPVGPNHLCKNESFLFAMQEVSTNLKEILRDTTEVNQNRSTEETTSLEGLSSQQLPPLIMQASLASNFETSVDVHLESFNHLSTATFTESDVNVSALRQKYSKQDPNAVLQVVDSQ</sequence>
<evidence type="ECO:0000256" key="1">
    <source>
        <dbReference type="SAM" id="MobiDB-lite"/>
    </source>
</evidence>
<feature type="region of interest" description="Disordered" evidence="1">
    <location>
        <begin position="301"/>
        <end position="320"/>
    </location>
</feature>
<gene>
    <name evidence="2" type="ORF">AFUS01_LOCUS9442</name>
</gene>
<reference evidence="2" key="1">
    <citation type="submission" date="2021-06" db="EMBL/GenBank/DDBJ databases">
        <authorList>
            <person name="Hodson N. C."/>
            <person name="Mongue J. A."/>
            <person name="Jaron S. K."/>
        </authorList>
    </citation>
    <scope>NUCLEOTIDE SEQUENCE</scope>
</reference>
<dbReference type="OrthoDB" id="5966854at2759"/>
<feature type="region of interest" description="Disordered" evidence="1">
    <location>
        <begin position="224"/>
        <end position="274"/>
    </location>
</feature>